<keyword evidence="4" id="KW-0547">Nucleotide-binding</keyword>
<keyword evidence="5 10" id="KW-0418">Kinase</keyword>
<protein>
    <submittedName>
        <fullName evidence="10">Diacylglycerol kinase family lipid kinase</fullName>
    </submittedName>
</protein>
<keyword evidence="6" id="KW-0067">ATP-binding</keyword>
<evidence type="ECO:0000313" key="11">
    <source>
        <dbReference type="Proteomes" id="UP001501057"/>
    </source>
</evidence>
<dbReference type="Proteomes" id="UP001501057">
    <property type="component" value="Unassembled WGS sequence"/>
</dbReference>
<keyword evidence="11" id="KW-1185">Reference proteome</keyword>
<comment type="cofactor">
    <cofactor evidence="1">
        <name>Mg(2+)</name>
        <dbReference type="ChEBI" id="CHEBI:18420"/>
    </cofactor>
</comment>
<name>A0ABN2K2B6_9ACTN</name>
<evidence type="ECO:0000256" key="6">
    <source>
        <dbReference type="ARBA" id="ARBA00022840"/>
    </source>
</evidence>
<dbReference type="PANTHER" id="PTHR12358:SF54">
    <property type="entry name" value="SPHINGOSINE KINASE RELATED PROTEIN"/>
    <property type="match status" value="1"/>
</dbReference>
<evidence type="ECO:0000256" key="4">
    <source>
        <dbReference type="ARBA" id="ARBA00022741"/>
    </source>
</evidence>
<dbReference type="GO" id="GO:0016301">
    <property type="term" value="F:kinase activity"/>
    <property type="evidence" value="ECO:0007669"/>
    <property type="project" value="UniProtKB-KW"/>
</dbReference>
<evidence type="ECO:0000256" key="2">
    <source>
        <dbReference type="ARBA" id="ARBA00005983"/>
    </source>
</evidence>
<evidence type="ECO:0000256" key="3">
    <source>
        <dbReference type="ARBA" id="ARBA00022679"/>
    </source>
</evidence>
<reference evidence="10 11" key="1">
    <citation type="journal article" date="2019" name="Int. J. Syst. Evol. Microbiol.">
        <title>The Global Catalogue of Microorganisms (GCM) 10K type strain sequencing project: providing services to taxonomists for standard genome sequencing and annotation.</title>
        <authorList>
            <consortium name="The Broad Institute Genomics Platform"/>
            <consortium name="The Broad Institute Genome Sequencing Center for Infectious Disease"/>
            <person name="Wu L."/>
            <person name="Ma J."/>
        </authorList>
    </citation>
    <scope>NUCLEOTIDE SEQUENCE [LARGE SCALE GENOMIC DNA]</scope>
    <source>
        <strain evidence="10 11">JCM 13518</strain>
    </source>
</reference>
<dbReference type="InterPro" id="IPR050187">
    <property type="entry name" value="Lipid_Phosphate_FormReg"/>
</dbReference>
<dbReference type="InterPro" id="IPR016064">
    <property type="entry name" value="NAD/diacylglycerol_kinase_sf"/>
</dbReference>
<keyword evidence="7" id="KW-0443">Lipid metabolism</keyword>
<dbReference type="Gene3D" id="2.60.200.40">
    <property type="match status" value="1"/>
</dbReference>
<feature type="domain" description="DAGKc" evidence="9">
    <location>
        <begin position="1"/>
        <end position="123"/>
    </location>
</feature>
<keyword evidence="7" id="KW-0594">Phospholipid biosynthesis</keyword>
<gene>
    <name evidence="10" type="ORF">GCM10009710_28740</name>
</gene>
<dbReference type="Pfam" id="PF00781">
    <property type="entry name" value="DAGK_cat"/>
    <property type="match status" value="1"/>
</dbReference>
<dbReference type="Gene3D" id="3.40.50.10330">
    <property type="entry name" value="Probable inorganic polyphosphate/atp-NAD kinase, domain 1"/>
    <property type="match status" value="1"/>
</dbReference>
<comment type="caution">
    <text evidence="10">The sequence shown here is derived from an EMBL/GenBank/DDBJ whole genome shotgun (WGS) entry which is preliminary data.</text>
</comment>
<dbReference type="Pfam" id="PF19279">
    <property type="entry name" value="YegS_C"/>
    <property type="match status" value="1"/>
</dbReference>
<keyword evidence="7" id="KW-0444">Lipid biosynthesis</keyword>
<dbReference type="SUPFAM" id="SSF111331">
    <property type="entry name" value="NAD kinase/diacylglycerol kinase-like"/>
    <property type="match status" value="1"/>
</dbReference>
<dbReference type="InterPro" id="IPR001206">
    <property type="entry name" value="Diacylglycerol_kinase_cat_dom"/>
</dbReference>
<accession>A0ABN2K2B6</accession>
<sequence>MNSAAGSSEDTVVDAVVAALQESGEVEVARTEDLDDLAEALGKVPSGATVVALGGDGSLHAVVETLDRLGRARDVVVGLVPLGTGNDFARTIGVDATDPAAAARALRGATERDVDLIRVADGSVVVNAAHVGVGADAAVAAKPWKERFGIIGYAIGTIFSGFSAEGFRGEVRVDGQLVKVKGRLLQVAVGNGRFVGGGAPLLPNADPFDGRIDVVVSWADTPLRRLRYAWRLRSGRHTQGDDAEPLRGTRVVVTVKGSTAEDGGIRGNSDGELTDPATEHAWTLEPGAWRLLVPSAT</sequence>
<evidence type="ECO:0000313" key="10">
    <source>
        <dbReference type="EMBL" id="GAA1746887.1"/>
    </source>
</evidence>
<dbReference type="SMART" id="SM00046">
    <property type="entry name" value="DAGKc"/>
    <property type="match status" value="1"/>
</dbReference>
<keyword evidence="8" id="KW-1208">Phospholipid metabolism</keyword>
<comment type="similarity">
    <text evidence="2">Belongs to the diacylglycerol/lipid kinase family.</text>
</comment>
<evidence type="ECO:0000256" key="8">
    <source>
        <dbReference type="ARBA" id="ARBA00023264"/>
    </source>
</evidence>
<dbReference type="PROSITE" id="PS50146">
    <property type="entry name" value="DAGK"/>
    <property type="match status" value="1"/>
</dbReference>
<evidence type="ECO:0000256" key="5">
    <source>
        <dbReference type="ARBA" id="ARBA00022777"/>
    </source>
</evidence>
<dbReference type="InterPro" id="IPR045540">
    <property type="entry name" value="YegS/DAGK_C"/>
</dbReference>
<dbReference type="InterPro" id="IPR017438">
    <property type="entry name" value="ATP-NAD_kinase_N"/>
</dbReference>
<evidence type="ECO:0000256" key="7">
    <source>
        <dbReference type="ARBA" id="ARBA00023209"/>
    </source>
</evidence>
<organism evidence="10 11">
    <name type="scientific">Aeromicrobium alkaliterrae</name>
    <dbReference type="NCBI Taxonomy" id="302168"/>
    <lineage>
        <taxon>Bacteria</taxon>
        <taxon>Bacillati</taxon>
        <taxon>Actinomycetota</taxon>
        <taxon>Actinomycetes</taxon>
        <taxon>Propionibacteriales</taxon>
        <taxon>Nocardioidaceae</taxon>
        <taxon>Aeromicrobium</taxon>
    </lineage>
</organism>
<evidence type="ECO:0000256" key="1">
    <source>
        <dbReference type="ARBA" id="ARBA00001946"/>
    </source>
</evidence>
<dbReference type="EMBL" id="BAAAME010000005">
    <property type="protein sequence ID" value="GAA1746887.1"/>
    <property type="molecule type" value="Genomic_DNA"/>
</dbReference>
<dbReference type="PANTHER" id="PTHR12358">
    <property type="entry name" value="SPHINGOSINE KINASE"/>
    <property type="match status" value="1"/>
</dbReference>
<proteinExistence type="inferred from homology"/>
<keyword evidence="3" id="KW-0808">Transferase</keyword>
<evidence type="ECO:0000259" key="9">
    <source>
        <dbReference type="PROSITE" id="PS50146"/>
    </source>
</evidence>